<name>A0ABQ5UEQ0_9HYPH</name>
<keyword evidence="4" id="KW-1185">Reference proteome</keyword>
<dbReference type="PANTHER" id="PTHR35342">
    <property type="entry name" value="TRICARBOXYLIC TRANSPORT PROTEIN"/>
    <property type="match status" value="1"/>
</dbReference>
<reference evidence="3" key="1">
    <citation type="journal article" date="2014" name="Int. J. Syst. Evol. Microbiol.">
        <title>Complete genome of a new Firmicutes species belonging to the dominant human colonic microbiota ('Ruminococcus bicirculans') reveals two chromosomes and a selective capacity to utilize plant glucans.</title>
        <authorList>
            <consortium name="NISC Comparative Sequencing Program"/>
            <person name="Wegmann U."/>
            <person name="Louis P."/>
            <person name="Goesmann A."/>
            <person name="Henrissat B."/>
            <person name="Duncan S.H."/>
            <person name="Flint H.J."/>
        </authorList>
    </citation>
    <scope>NUCLEOTIDE SEQUENCE</scope>
    <source>
        <strain evidence="3">NBRC 103855</strain>
    </source>
</reference>
<feature type="transmembrane region" description="Helical" evidence="1">
    <location>
        <begin position="6"/>
        <end position="27"/>
    </location>
</feature>
<accession>A0ABQ5UEQ0</accession>
<dbReference type="Pfam" id="PF01970">
    <property type="entry name" value="TctA"/>
    <property type="match status" value="1"/>
</dbReference>
<keyword evidence="1" id="KW-1133">Transmembrane helix</keyword>
<feature type="transmembrane region" description="Helical" evidence="1">
    <location>
        <begin position="353"/>
        <end position="377"/>
    </location>
</feature>
<feature type="transmembrane region" description="Helical" evidence="1">
    <location>
        <begin position="319"/>
        <end position="341"/>
    </location>
</feature>
<evidence type="ECO:0000313" key="4">
    <source>
        <dbReference type="Proteomes" id="UP001161406"/>
    </source>
</evidence>
<keyword evidence="1" id="KW-0812">Transmembrane</keyword>
<proteinExistence type="predicted"/>
<protein>
    <submittedName>
        <fullName evidence="3">C4-dicarboxylate ABC transporter permease</fullName>
    </submittedName>
</protein>
<gene>
    <name evidence="3" type="ORF">GCM10007913_24920</name>
</gene>
<feature type="transmembrane region" description="Helical" evidence="1">
    <location>
        <begin position="34"/>
        <end position="53"/>
    </location>
</feature>
<organism evidence="3 4">
    <name type="scientific">Devosia yakushimensis</name>
    <dbReference type="NCBI Taxonomy" id="470028"/>
    <lineage>
        <taxon>Bacteria</taxon>
        <taxon>Pseudomonadati</taxon>
        <taxon>Pseudomonadota</taxon>
        <taxon>Alphaproteobacteria</taxon>
        <taxon>Hyphomicrobiales</taxon>
        <taxon>Devosiaceae</taxon>
        <taxon>Devosia</taxon>
    </lineage>
</organism>
<dbReference type="RefSeq" id="WP_284391245.1">
    <property type="nucleotide sequence ID" value="NZ_BSNG01000001.1"/>
</dbReference>
<dbReference type="InterPro" id="IPR002823">
    <property type="entry name" value="DUF112_TM"/>
</dbReference>
<dbReference type="Proteomes" id="UP001161406">
    <property type="component" value="Unassembled WGS sequence"/>
</dbReference>
<feature type="transmembrane region" description="Helical" evidence="1">
    <location>
        <begin position="142"/>
        <end position="160"/>
    </location>
</feature>
<feature type="transmembrane region" description="Helical" evidence="1">
    <location>
        <begin position="167"/>
        <end position="185"/>
    </location>
</feature>
<feature type="transmembrane region" description="Helical" evidence="1">
    <location>
        <begin position="410"/>
        <end position="426"/>
    </location>
</feature>
<evidence type="ECO:0000256" key="1">
    <source>
        <dbReference type="SAM" id="Phobius"/>
    </source>
</evidence>
<keyword evidence="1" id="KW-0472">Membrane</keyword>
<dbReference type="PANTHER" id="PTHR35342:SF5">
    <property type="entry name" value="TRICARBOXYLIC TRANSPORT PROTEIN"/>
    <property type="match status" value="1"/>
</dbReference>
<dbReference type="EMBL" id="BSNG01000001">
    <property type="protein sequence ID" value="GLQ10560.1"/>
    <property type="molecule type" value="Genomic_DNA"/>
</dbReference>
<evidence type="ECO:0000313" key="3">
    <source>
        <dbReference type="EMBL" id="GLQ10560.1"/>
    </source>
</evidence>
<feature type="transmembrane region" description="Helical" evidence="1">
    <location>
        <begin position="106"/>
        <end position="130"/>
    </location>
</feature>
<feature type="transmembrane region" description="Helical" evidence="1">
    <location>
        <begin position="197"/>
        <end position="222"/>
    </location>
</feature>
<reference evidence="3" key="2">
    <citation type="submission" date="2023-01" db="EMBL/GenBank/DDBJ databases">
        <title>Draft genome sequence of Devosia yakushimensis strain NBRC 103855.</title>
        <authorList>
            <person name="Sun Q."/>
            <person name="Mori K."/>
        </authorList>
    </citation>
    <scope>NUCLEOTIDE SEQUENCE</scope>
    <source>
        <strain evidence="3">NBRC 103855</strain>
    </source>
</reference>
<feature type="transmembrane region" description="Helical" evidence="1">
    <location>
        <begin position="433"/>
        <end position="451"/>
    </location>
</feature>
<feature type="transmembrane region" description="Helical" evidence="1">
    <location>
        <begin position="471"/>
        <end position="490"/>
    </location>
</feature>
<feature type="transmembrane region" description="Helical" evidence="1">
    <location>
        <begin position="384"/>
        <end position="404"/>
    </location>
</feature>
<evidence type="ECO:0000259" key="2">
    <source>
        <dbReference type="Pfam" id="PF01970"/>
    </source>
</evidence>
<feature type="domain" description="DUF112" evidence="2">
    <location>
        <begin position="18"/>
        <end position="438"/>
    </location>
</feature>
<comment type="caution">
    <text evidence="3">The sequence shown here is derived from an EMBL/GenBank/DDBJ whole genome shotgun (WGS) entry which is preliminary data.</text>
</comment>
<sequence>MIENIAAGLSLLLDPYVLLVMLLSAAFGLFMGALPGLTATMAVALLVPVTFYMDPVPAVAAMVTASAMAMFSGDIPSVLLRMPGTPASAAYTNDAFALTKKGQAHVAMGICLLTSAIGGLFGALILATLAPPLAMVALKFSSYEYFWLCLLGLTTAGFMIQTSRVKGVISLALGLFVATIGIDPVSGVPRFTFGSTALIGGLSLVPVMIGLFAFAEIFRFYAKRVQPMKLEQAEIKGVFEGQGKILWQERKAIAQGNILGTVLGILPGAGADIAAWISYSLAKKFSRHPEEFGRGSKEGLAAAGAANNAAVSGGFIPSLVFGIPGDAIAAIIIGVLFMKGVNPGPTIFLNNPAVVYAIFGIFFLANLLMIPLGWVAIRLSRLMLSVRLNILMPIIFIFCLIGAFAMENSINAVGVALAFGVIGVAMEAKRIPLAPFVLGIVLGPLLEQNFLTSMMKSNGNLLAFFDRPIAGGLAALTILIWVWPILAIALKRRKPQEGAAQP</sequence>